<reference evidence="3" key="1">
    <citation type="submission" date="2017-02" db="UniProtKB">
        <authorList>
            <consortium name="WormBaseParasite"/>
        </authorList>
    </citation>
    <scope>IDENTIFICATION</scope>
</reference>
<feature type="chain" id="PRO_5005891834" evidence="1">
    <location>
        <begin position="22"/>
        <end position="147"/>
    </location>
</feature>
<keyword evidence="1" id="KW-0732">Signal</keyword>
<dbReference type="WBParaSite" id="PTRK_0000695200.1">
    <property type="protein sequence ID" value="PTRK_0000695200.1"/>
    <property type="gene ID" value="PTRK_0000695200"/>
</dbReference>
<evidence type="ECO:0000313" key="2">
    <source>
        <dbReference type="Proteomes" id="UP000038045"/>
    </source>
</evidence>
<proteinExistence type="predicted"/>
<feature type="signal peptide" evidence="1">
    <location>
        <begin position="1"/>
        <end position="21"/>
    </location>
</feature>
<name>A0A0N4ZGP6_PARTI</name>
<dbReference type="Proteomes" id="UP000038045">
    <property type="component" value="Unplaced"/>
</dbReference>
<evidence type="ECO:0000313" key="3">
    <source>
        <dbReference type="WBParaSite" id="PTRK_0000695200.1"/>
    </source>
</evidence>
<protein>
    <submittedName>
        <fullName evidence="3">DUF4136 domain-containing protein</fullName>
    </submittedName>
</protein>
<dbReference type="AlphaFoldDB" id="A0A0N4ZGP6"/>
<sequence length="147" mass="16530">MRAWLAAAIVGLVVSASPAQACEGIHRASQQTLEFQRDLASNADSIYLARAVPVPGRTYMSTYSRIVVIDGETPPRRLRDWPKDCGDADEGLTVVFAQRVRPTYKLSDYWFWGGWVLTAFYPSEIVDPEIAARLRTTADRLRAELRQ</sequence>
<accession>A0A0N4ZGP6</accession>
<keyword evidence="2" id="KW-1185">Reference proteome</keyword>
<evidence type="ECO:0000256" key="1">
    <source>
        <dbReference type="SAM" id="SignalP"/>
    </source>
</evidence>
<organism evidence="2 3">
    <name type="scientific">Parastrongyloides trichosuri</name>
    <name type="common">Possum-specific nematode worm</name>
    <dbReference type="NCBI Taxonomy" id="131310"/>
    <lineage>
        <taxon>Eukaryota</taxon>
        <taxon>Metazoa</taxon>
        <taxon>Ecdysozoa</taxon>
        <taxon>Nematoda</taxon>
        <taxon>Chromadorea</taxon>
        <taxon>Rhabditida</taxon>
        <taxon>Tylenchina</taxon>
        <taxon>Panagrolaimomorpha</taxon>
        <taxon>Strongyloidoidea</taxon>
        <taxon>Strongyloididae</taxon>
        <taxon>Parastrongyloides</taxon>
    </lineage>
</organism>